<evidence type="ECO:0000313" key="5">
    <source>
        <dbReference type="EMBL" id="MFC5380217.1"/>
    </source>
</evidence>
<dbReference type="PANTHER" id="PTHR30061:SF50">
    <property type="entry name" value="MALTOSE_MALTODEXTRIN-BINDING PERIPLASMIC PROTEIN"/>
    <property type="match status" value="1"/>
</dbReference>
<name>A0ABW0GJZ7_9MICO</name>
<keyword evidence="3 4" id="KW-0732">Signal</keyword>
<keyword evidence="6" id="KW-1185">Reference proteome</keyword>
<dbReference type="SUPFAM" id="SSF53850">
    <property type="entry name" value="Periplasmic binding protein-like II"/>
    <property type="match status" value="1"/>
</dbReference>
<comment type="similarity">
    <text evidence="1">Belongs to the bacterial solute-binding protein 1 family.</text>
</comment>
<sequence>MTADRNERRAPLGLRRGLAPALGVVPLAVLAACGGGDPGAATSLTWYTIPDNGGQAEVAAACSESSEGAYTIETASLPSDADAQREQLIRRLAANDASIDIMSLDPPFVPEFAEAGFIADIPDELAETFTDDVFDAAVESATWKDELVAAPMWTNTQLLWYRTSVAEEAGLDLESGPVTWEQVIDAAEETGTTISVQANRYEGYTVWINALIEGAGGQVLENPEAEPEDLELGLDGDAAAEAAAVIRQAVDAGVVGPSVSTSTEEESLALFQREGSGFMVNWPYVYEAFNGAVESGALDEAFLDDLGWTTYPRTVEGEEAAPPFGGGAVGVGAFSENGDLALEAVECLVSPESQKLLWQVNGVPAATRSVYDDEEIQEQYPAADAIRESMELSRPRPLTPYYGEVSQSLQRTFHPPGEVDPDRTPQEAADLIQGVLAKEDLL</sequence>
<reference evidence="6" key="1">
    <citation type="journal article" date="2019" name="Int. J. Syst. Evol. Microbiol.">
        <title>The Global Catalogue of Microorganisms (GCM) 10K type strain sequencing project: providing services to taxonomists for standard genome sequencing and annotation.</title>
        <authorList>
            <consortium name="The Broad Institute Genomics Platform"/>
            <consortium name="The Broad Institute Genome Sequencing Center for Infectious Disease"/>
            <person name="Wu L."/>
            <person name="Ma J."/>
        </authorList>
    </citation>
    <scope>NUCLEOTIDE SEQUENCE [LARGE SCALE GENOMIC DNA]</scope>
    <source>
        <strain evidence="6">CCUG 43114</strain>
    </source>
</reference>
<feature type="signal peptide" evidence="4">
    <location>
        <begin position="1"/>
        <end position="31"/>
    </location>
</feature>
<dbReference type="PROSITE" id="PS51257">
    <property type="entry name" value="PROKAR_LIPOPROTEIN"/>
    <property type="match status" value="1"/>
</dbReference>
<dbReference type="RefSeq" id="WP_340267143.1">
    <property type="nucleotide sequence ID" value="NZ_JBBEOG010000001.1"/>
</dbReference>
<dbReference type="Pfam" id="PF01547">
    <property type="entry name" value="SBP_bac_1"/>
    <property type="match status" value="1"/>
</dbReference>
<organism evidence="5 6">
    <name type="scientific">Aquipuribacter nitratireducens</name>
    <dbReference type="NCBI Taxonomy" id="650104"/>
    <lineage>
        <taxon>Bacteria</taxon>
        <taxon>Bacillati</taxon>
        <taxon>Actinomycetota</taxon>
        <taxon>Actinomycetes</taxon>
        <taxon>Micrococcales</taxon>
        <taxon>Intrasporangiaceae</taxon>
        <taxon>Aquipuribacter</taxon>
    </lineage>
</organism>
<evidence type="ECO:0000256" key="3">
    <source>
        <dbReference type="ARBA" id="ARBA00022729"/>
    </source>
</evidence>
<dbReference type="EMBL" id="JBHSLD010000006">
    <property type="protein sequence ID" value="MFC5380217.1"/>
    <property type="molecule type" value="Genomic_DNA"/>
</dbReference>
<proteinExistence type="inferred from homology"/>
<dbReference type="Gene3D" id="3.40.190.10">
    <property type="entry name" value="Periplasmic binding protein-like II"/>
    <property type="match status" value="2"/>
</dbReference>
<dbReference type="Proteomes" id="UP001596122">
    <property type="component" value="Unassembled WGS sequence"/>
</dbReference>
<evidence type="ECO:0000313" key="6">
    <source>
        <dbReference type="Proteomes" id="UP001596122"/>
    </source>
</evidence>
<keyword evidence="2" id="KW-0813">Transport</keyword>
<accession>A0ABW0GJZ7</accession>
<dbReference type="PANTHER" id="PTHR30061">
    <property type="entry name" value="MALTOSE-BINDING PERIPLASMIC PROTEIN"/>
    <property type="match status" value="1"/>
</dbReference>
<gene>
    <name evidence="5" type="ORF">ACFPJ6_05395</name>
</gene>
<dbReference type="InterPro" id="IPR006059">
    <property type="entry name" value="SBP"/>
</dbReference>
<evidence type="ECO:0000256" key="1">
    <source>
        <dbReference type="ARBA" id="ARBA00008520"/>
    </source>
</evidence>
<comment type="caution">
    <text evidence="5">The sequence shown here is derived from an EMBL/GenBank/DDBJ whole genome shotgun (WGS) entry which is preliminary data.</text>
</comment>
<evidence type="ECO:0000256" key="2">
    <source>
        <dbReference type="ARBA" id="ARBA00022448"/>
    </source>
</evidence>
<protein>
    <submittedName>
        <fullName evidence="5">Extracellular solute-binding protein</fullName>
    </submittedName>
</protein>
<evidence type="ECO:0000256" key="4">
    <source>
        <dbReference type="SAM" id="SignalP"/>
    </source>
</evidence>
<feature type="chain" id="PRO_5045849796" evidence="4">
    <location>
        <begin position="32"/>
        <end position="442"/>
    </location>
</feature>